<dbReference type="Pfam" id="PF05970">
    <property type="entry name" value="PIF1"/>
    <property type="match status" value="1"/>
</dbReference>
<dbReference type="Gene3D" id="3.40.50.10190">
    <property type="entry name" value="BRCT domain"/>
    <property type="match status" value="1"/>
</dbReference>
<name>A0ABV5JNW9_9ACTN</name>
<gene>
    <name evidence="2" type="ORF">ACFFVD_02440</name>
</gene>
<dbReference type="InterPro" id="IPR010285">
    <property type="entry name" value="DNA_helicase_pif1-like_DEAD"/>
</dbReference>
<protein>
    <submittedName>
        <fullName evidence="2">AAA family ATPase</fullName>
    </submittedName>
</protein>
<dbReference type="InterPro" id="IPR036420">
    <property type="entry name" value="BRCT_dom_sf"/>
</dbReference>
<accession>A0ABV5JNW9</accession>
<dbReference type="InterPro" id="IPR051055">
    <property type="entry name" value="PIF1_helicase"/>
</dbReference>
<proteinExistence type="predicted"/>
<dbReference type="Proteomes" id="UP001589700">
    <property type="component" value="Unassembled WGS sequence"/>
</dbReference>
<sequence length="835" mass="89641">MDSHRWDRLPDGMILTDELRHALELLHGGHDLFLTGKAGTGKSTLVRHFLAETEHPTLVAAPTGIAALNVDGYTIHRLFGFHPDHTVDHVRGPAYRPGRFATALSRVRTLILDEASMIRADLFDMIAVALERFGPDPTLPFGGVQVVLVGDLFQLPPVVTEAENATFGAEYETPYFFSAHSYSREHFPTVDLTHVFRQSGDPELTSVLNSLREGSLVGHARTLLNSRTDPGFEPPDDEFWLTLTTTNRMAAAHNSRRLERLPGAALAMEATSTGDVEDLDPPAPRMLNFKIGAQIMMVTNDPFNRWVNGSLGRVLDVTFGRRDDRDERGPVVVVKFTGGDVAEVALHTWDITRPVASGGALRHAVVGTFTQFPFVLAWAITIHKSQGQTLDRLVVDLTGGTFAPGQLYVALSRCRSLDGLVLTRPIHARDLRTDRRITRFLRSPDTDAPTRRYCAIATLTIGDPGPRSRPRPVELAVAFPDGTAVSTLVNPQRDLAQARSEFGIGVTDVLLAPTLLEAWTMLAPLLDGLTPVAVNADRTLGELESELRRLGSAAPMPLGVDVPSQLLTPGERARTRASSALTRARTALEAHARIDPGDGAAGVCDADQVDEARIGYLLSRDPDARPPRSEVLPQLSAVLAVSADVGAELVGPPPRRVGGGGGLGVVGGTGVVGDDDDTASALTAGDRELWVGARTLVAEQLRVAAGRVGLTTELLTRLGNVGRVLGVDLTRGLEAASEAEPTAVLVPGARVCFTGSALDDDGVLLSREQMESLARRLGLETVATVTKTRCDVLIVAEPGTQSTKARSAAKWEKPILSVADFLDWARGRGRNGTGD</sequence>
<dbReference type="EMBL" id="JBHMDY010000001">
    <property type="protein sequence ID" value="MFB9258650.1"/>
    <property type="molecule type" value="Genomic_DNA"/>
</dbReference>
<dbReference type="RefSeq" id="WP_380022956.1">
    <property type="nucleotide sequence ID" value="NZ_JBHMDY010000001.1"/>
</dbReference>
<evidence type="ECO:0000259" key="1">
    <source>
        <dbReference type="SMART" id="SM00382"/>
    </source>
</evidence>
<evidence type="ECO:0000313" key="2">
    <source>
        <dbReference type="EMBL" id="MFB9258650.1"/>
    </source>
</evidence>
<keyword evidence="3" id="KW-1185">Reference proteome</keyword>
<dbReference type="SMART" id="SM00382">
    <property type="entry name" value="AAA"/>
    <property type="match status" value="1"/>
</dbReference>
<reference evidence="2 3" key="1">
    <citation type="submission" date="2024-09" db="EMBL/GenBank/DDBJ databases">
        <authorList>
            <person name="Sun Q."/>
            <person name="Mori K."/>
        </authorList>
    </citation>
    <scope>NUCLEOTIDE SEQUENCE [LARGE SCALE GENOMIC DNA]</scope>
    <source>
        <strain evidence="2 3">CCM 7659</strain>
    </source>
</reference>
<dbReference type="Gene3D" id="3.40.50.300">
    <property type="entry name" value="P-loop containing nucleotide triphosphate hydrolases"/>
    <property type="match status" value="1"/>
</dbReference>
<dbReference type="InterPro" id="IPR003593">
    <property type="entry name" value="AAA+_ATPase"/>
</dbReference>
<dbReference type="InterPro" id="IPR027417">
    <property type="entry name" value="P-loop_NTPase"/>
</dbReference>
<evidence type="ECO:0000313" key="3">
    <source>
        <dbReference type="Proteomes" id="UP001589700"/>
    </source>
</evidence>
<dbReference type="SUPFAM" id="SSF52540">
    <property type="entry name" value="P-loop containing nucleoside triphosphate hydrolases"/>
    <property type="match status" value="2"/>
</dbReference>
<feature type="domain" description="AAA+ ATPase" evidence="1">
    <location>
        <begin position="28"/>
        <end position="152"/>
    </location>
</feature>
<organism evidence="2 3">
    <name type="scientific">Dietzia aerolata</name>
    <dbReference type="NCBI Taxonomy" id="595984"/>
    <lineage>
        <taxon>Bacteria</taxon>
        <taxon>Bacillati</taxon>
        <taxon>Actinomycetota</taxon>
        <taxon>Actinomycetes</taxon>
        <taxon>Mycobacteriales</taxon>
        <taxon>Dietziaceae</taxon>
        <taxon>Dietzia</taxon>
    </lineage>
</organism>
<dbReference type="CDD" id="cd18809">
    <property type="entry name" value="SF1_C_RecD"/>
    <property type="match status" value="1"/>
</dbReference>
<dbReference type="PANTHER" id="PTHR47642">
    <property type="entry name" value="ATP-DEPENDENT DNA HELICASE"/>
    <property type="match status" value="1"/>
</dbReference>
<comment type="caution">
    <text evidence="2">The sequence shown here is derived from an EMBL/GenBank/DDBJ whole genome shotgun (WGS) entry which is preliminary data.</text>
</comment>